<dbReference type="RefSeq" id="XP_062644196.1">
    <property type="nucleotide sequence ID" value="XM_062786025.1"/>
</dbReference>
<organism evidence="1 2">
    <name type="scientific">Parathielavia appendiculata</name>
    <dbReference type="NCBI Taxonomy" id="2587402"/>
    <lineage>
        <taxon>Eukaryota</taxon>
        <taxon>Fungi</taxon>
        <taxon>Dikarya</taxon>
        <taxon>Ascomycota</taxon>
        <taxon>Pezizomycotina</taxon>
        <taxon>Sordariomycetes</taxon>
        <taxon>Sordariomycetidae</taxon>
        <taxon>Sordariales</taxon>
        <taxon>Chaetomiaceae</taxon>
        <taxon>Parathielavia</taxon>
    </lineage>
</organism>
<evidence type="ECO:0000313" key="1">
    <source>
        <dbReference type="EMBL" id="KAK4120425.1"/>
    </source>
</evidence>
<reference evidence="1" key="1">
    <citation type="journal article" date="2023" name="Mol. Phylogenet. Evol.">
        <title>Genome-scale phylogeny and comparative genomics of the fungal order Sordariales.</title>
        <authorList>
            <person name="Hensen N."/>
            <person name="Bonometti L."/>
            <person name="Westerberg I."/>
            <person name="Brannstrom I.O."/>
            <person name="Guillou S."/>
            <person name="Cros-Aarteil S."/>
            <person name="Calhoun S."/>
            <person name="Haridas S."/>
            <person name="Kuo A."/>
            <person name="Mondo S."/>
            <person name="Pangilinan J."/>
            <person name="Riley R."/>
            <person name="LaButti K."/>
            <person name="Andreopoulos B."/>
            <person name="Lipzen A."/>
            <person name="Chen C."/>
            <person name="Yan M."/>
            <person name="Daum C."/>
            <person name="Ng V."/>
            <person name="Clum A."/>
            <person name="Steindorff A."/>
            <person name="Ohm R.A."/>
            <person name="Martin F."/>
            <person name="Silar P."/>
            <person name="Natvig D.O."/>
            <person name="Lalanne C."/>
            <person name="Gautier V."/>
            <person name="Ament-Velasquez S.L."/>
            <person name="Kruys A."/>
            <person name="Hutchinson M.I."/>
            <person name="Powell A.J."/>
            <person name="Barry K."/>
            <person name="Miller A.N."/>
            <person name="Grigoriev I.V."/>
            <person name="Debuchy R."/>
            <person name="Gladieux P."/>
            <person name="Hiltunen Thoren M."/>
            <person name="Johannesson H."/>
        </authorList>
    </citation>
    <scope>NUCLEOTIDE SEQUENCE</scope>
    <source>
        <strain evidence="1">CBS 731.68</strain>
    </source>
</reference>
<comment type="caution">
    <text evidence="1">The sequence shown here is derived from an EMBL/GenBank/DDBJ whole genome shotgun (WGS) entry which is preliminary data.</text>
</comment>
<dbReference type="Proteomes" id="UP001302602">
    <property type="component" value="Unassembled WGS sequence"/>
</dbReference>
<dbReference type="AlphaFoldDB" id="A0AAN6YZX5"/>
<sequence>MVLDPKTHRNRGGHSSLNCSCPVQPRLVLRITYPFTLSLRIFGNAVICSASMQLTQIATCLSIVLGATTAAALALPDRNEQMVRSVTVPFNGSSAQFSATLSLDFDEPIPAVEARQRVDEITKRGAEAPIEVELGRRLGPDYISCEGSGDWSDSNGKLTLQYICTTKYPLSWSFKISAAVKKIIVSNVSERGLSWWRNGKKMPQNAPHVEGKGYVFHGTMTGANPNSKIQYQDYFSFRHNVGSGGTGSITFAGEVHTLRD</sequence>
<dbReference type="GeneID" id="87822791"/>
<accession>A0AAN6YZX5</accession>
<keyword evidence="2" id="KW-1185">Reference proteome</keyword>
<dbReference type="EMBL" id="MU853239">
    <property type="protein sequence ID" value="KAK4120425.1"/>
    <property type="molecule type" value="Genomic_DNA"/>
</dbReference>
<reference evidence="1" key="2">
    <citation type="submission" date="2023-05" db="EMBL/GenBank/DDBJ databases">
        <authorList>
            <consortium name="Lawrence Berkeley National Laboratory"/>
            <person name="Steindorff A."/>
            <person name="Hensen N."/>
            <person name="Bonometti L."/>
            <person name="Westerberg I."/>
            <person name="Brannstrom I.O."/>
            <person name="Guillou S."/>
            <person name="Cros-Aarteil S."/>
            <person name="Calhoun S."/>
            <person name="Haridas S."/>
            <person name="Kuo A."/>
            <person name="Mondo S."/>
            <person name="Pangilinan J."/>
            <person name="Riley R."/>
            <person name="Labutti K."/>
            <person name="Andreopoulos B."/>
            <person name="Lipzen A."/>
            <person name="Chen C."/>
            <person name="Yanf M."/>
            <person name="Daum C."/>
            <person name="Ng V."/>
            <person name="Clum A."/>
            <person name="Ohm R."/>
            <person name="Martin F."/>
            <person name="Silar P."/>
            <person name="Natvig D."/>
            <person name="Lalanne C."/>
            <person name="Gautier V."/>
            <person name="Ament-Velasquez S.L."/>
            <person name="Kruys A."/>
            <person name="Hutchinson M.I."/>
            <person name="Powell A.J."/>
            <person name="Barry K."/>
            <person name="Miller A.N."/>
            <person name="Grigoriev I.V."/>
            <person name="Debuchy R."/>
            <person name="Gladieux P."/>
            <person name="Thoren M.H."/>
            <person name="Johannesson H."/>
        </authorList>
    </citation>
    <scope>NUCLEOTIDE SEQUENCE</scope>
    <source>
        <strain evidence="1">CBS 731.68</strain>
    </source>
</reference>
<evidence type="ECO:0000313" key="2">
    <source>
        <dbReference type="Proteomes" id="UP001302602"/>
    </source>
</evidence>
<protein>
    <submittedName>
        <fullName evidence="1">Uncharacterized protein</fullName>
    </submittedName>
</protein>
<proteinExistence type="predicted"/>
<name>A0AAN6YZX5_9PEZI</name>
<gene>
    <name evidence="1" type="ORF">N657DRAFT_161648</name>
</gene>